<name>A0A0L8I1K2_OCTBM</name>
<protein>
    <submittedName>
        <fullName evidence="2">Uncharacterized protein</fullName>
    </submittedName>
</protein>
<proteinExistence type="predicted"/>
<organism evidence="2">
    <name type="scientific">Octopus bimaculoides</name>
    <name type="common">California two-spotted octopus</name>
    <dbReference type="NCBI Taxonomy" id="37653"/>
    <lineage>
        <taxon>Eukaryota</taxon>
        <taxon>Metazoa</taxon>
        <taxon>Spiralia</taxon>
        <taxon>Lophotrochozoa</taxon>
        <taxon>Mollusca</taxon>
        <taxon>Cephalopoda</taxon>
        <taxon>Coleoidea</taxon>
        <taxon>Octopodiformes</taxon>
        <taxon>Octopoda</taxon>
        <taxon>Incirrata</taxon>
        <taxon>Octopodidae</taxon>
        <taxon>Octopus</taxon>
    </lineage>
</organism>
<evidence type="ECO:0000313" key="2">
    <source>
        <dbReference type="EMBL" id="KOF95299.1"/>
    </source>
</evidence>
<gene>
    <name evidence="2" type="ORF">OCBIM_22038868mg</name>
</gene>
<accession>A0A0L8I1K2</accession>
<dbReference type="AlphaFoldDB" id="A0A0L8I1K2"/>
<keyword evidence="1" id="KW-0732">Signal</keyword>
<feature type="signal peptide" evidence="1">
    <location>
        <begin position="1"/>
        <end position="21"/>
    </location>
</feature>
<sequence>MHVHISSSPFFLSFFLSLITAHRDAEINAIIERSIHIKRKLFNYSPTDILRHHHHHHHHHYHNHRRHHHHHHCHFHRTAFGIKRMEKSCQTRDASKLLQKNHKRFLKETVKDEKLRKRLEIRGIK</sequence>
<evidence type="ECO:0000256" key="1">
    <source>
        <dbReference type="SAM" id="SignalP"/>
    </source>
</evidence>
<reference evidence="2" key="1">
    <citation type="submission" date="2015-07" db="EMBL/GenBank/DDBJ databases">
        <title>MeaNS - Measles Nucleotide Surveillance Program.</title>
        <authorList>
            <person name="Tran T."/>
            <person name="Druce J."/>
        </authorList>
    </citation>
    <scope>NUCLEOTIDE SEQUENCE</scope>
    <source>
        <strain evidence="2">UCB-OBI-ISO-001</strain>
        <tissue evidence="2">Gonad</tissue>
    </source>
</reference>
<feature type="chain" id="PRO_5005584165" evidence="1">
    <location>
        <begin position="22"/>
        <end position="125"/>
    </location>
</feature>
<dbReference type="EMBL" id="KQ416769">
    <property type="protein sequence ID" value="KOF95299.1"/>
    <property type="molecule type" value="Genomic_DNA"/>
</dbReference>